<evidence type="ECO:0000313" key="1">
    <source>
        <dbReference type="EMBL" id="PYI23060.1"/>
    </source>
</evidence>
<evidence type="ECO:0000313" key="2">
    <source>
        <dbReference type="Proteomes" id="UP000249829"/>
    </source>
</evidence>
<dbReference type="Proteomes" id="UP000249829">
    <property type="component" value="Unassembled WGS sequence"/>
</dbReference>
<keyword evidence="2" id="KW-1185">Reference proteome</keyword>
<organism evidence="1 2">
    <name type="scientific">Aspergillus violaceofuscus (strain CBS 115571)</name>
    <dbReference type="NCBI Taxonomy" id="1450538"/>
    <lineage>
        <taxon>Eukaryota</taxon>
        <taxon>Fungi</taxon>
        <taxon>Dikarya</taxon>
        <taxon>Ascomycota</taxon>
        <taxon>Pezizomycotina</taxon>
        <taxon>Eurotiomycetes</taxon>
        <taxon>Eurotiomycetidae</taxon>
        <taxon>Eurotiales</taxon>
        <taxon>Aspergillaceae</taxon>
        <taxon>Aspergillus</taxon>
    </lineage>
</organism>
<proteinExistence type="predicted"/>
<name>A0A2V5I3J7_ASPV1</name>
<dbReference type="EMBL" id="KZ825107">
    <property type="protein sequence ID" value="PYI23060.1"/>
    <property type="molecule type" value="Genomic_DNA"/>
</dbReference>
<feature type="non-terminal residue" evidence="1">
    <location>
        <position position="1"/>
    </location>
</feature>
<dbReference type="AlphaFoldDB" id="A0A2V5I3J7"/>
<reference evidence="1 2" key="1">
    <citation type="submission" date="2018-02" db="EMBL/GenBank/DDBJ databases">
        <title>The genomes of Aspergillus section Nigri reveals drivers in fungal speciation.</title>
        <authorList>
            <consortium name="DOE Joint Genome Institute"/>
            <person name="Vesth T.C."/>
            <person name="Nybo J."/>
            <person name="Theobald S."/>
            <person name="Brandl J."/>
            <person name="Frisvad J.C."/>
            <person name="Nielsen K.F."/>
            <person name="Lyhne E.K."/>
            <person name="Kogle M.E."/>
            <person name="Kuo A."/>
            <person name="Riley R."/>
            <person name="Clum A."/>
            <person name="Nolan M."/>
            <person name="Lipzen A."/>
            <person name="Salamov A."/>
            <person name="Henrissat B."/>
            <person name="Wiebenga A."/>
            <person name="De vries R.P."/>
            <person name="Grigoriev I.V."/>
            <person name="Mortensen U.H."/>
            <person name="Andersen M.R."/>
            <person name="Baker S.E."/>
        </authorList>
    </citation>
    <scope>NUCLEOTIDE SEQUENCE [LARGE SCALE GENOMIC DNA]</scope>
    <source>
        <strain evidence="1 2">CBS 115571</strain>
    </source>
</reference>
<sequence>MSTFLVMLSLLEVETPQTSHRPEKFTAHDDERVNPLAIVSSSHCRADSGTANLRCTVTEVQYSVPEIPMAEYSVNPWRSTAPQAD</sequence>
<gene>
    <name evidence="1" type="ORF">BO99DRAFT_399420</name>
</gene>
<accession>A0A2V5I3J7</accession>
<protein>
    <submittedName>
        <fullName evidence="1">Uncharacterized protein</fullName>
    </submittedName>
</protein>